<dbReference type="Gene3D" id="3.30.70.1170">
    <property type="entry name" value="Sun protein, domain 3"/>
    <property type="match status" value="1"/>
</dbReference>
<dbReference type="NCBIfam" id="NF011494">
    <property type="entry name" value="PRK14902.1"/>
    <property type="match status" value="1"/>
</dbReference>
<dbReference type="GO" id="GO:0003723">
    <property type="term" value="F:RNA binding"/>
    <property type="evidence" value="ECO:0007669"/>
    <property type="project" value="UniProtKB-UniRule"/>
</dbReference>
<dbReference type="GO" id="GO:0008649">
    <property type="term" value="F:rRNA methyltransferase activity"/>
    <property type="evidence" value="ECO:0007669"/>
    <property type="project" value="InterPro"/>
</dbReference>
<accession>A0A7I8D001</accession>
<dbReference type="Pfam" id="PF01189">
    <property type="entry name" value="Methyltr_RsmB-F"/>
    <property type="match status" value="1"/>
</dbReference>
<sequence length="455" mass="50702">MTEQKANPRKLAVEALIKLEEQEGYSNLILDSMLQKSKMDPRDAALFSTLFYGVLERKITLDYIITKHSSKPIRKLSPQVLNILRTAIYQIRYLERIPDSAAVDQAVRLTRKFRQTSASGFVNAVLRAVLRQGNVVWPDEKKEPVRNLSVRYSVPEEIVKLWRKSYGQEETISMLEAFQQPRPIYVRANTTRVTAGQLAERLKKDGVEARELPLVPGAVELQGGGSVEQMSTFQEGLFHVQDLASQLCCMAVDPQKEELVADVCAAPGGKSFTLAERMGEGVVYAFDLHDHRVKLMKQGATRLGLTGVKAAVRDANAPDQTGILADRVLCDVPCSGLGVIGRKPEIRYKSLKFLENLPDLQYNILSFSSQMVKPGGKLVYSTCTLYPAENEQVVERFLQEHDTFQLEPVKLPSSVLREQDVGKGMVTLLPHRSGGDGFFVACFVKKTHGGVHAKD</sequence>
<dbReference type="InterPro" id="IPR035926">
    <property type="entry name" value="NusB-like_sf"/>
</dbReference>
<gene>
    <name evidence="15" type="ORF">C12CBH8_07300</name>
</gene>
<protein>
    <recommendedName>
        <fullName evidence="3">16S rRNA (cytosine(967)-C(5))-methyltransferase</fullName>
        <ecNumber evidence="3">2.1.1.176</ecNumber>
    </recommendedName>
    <alternativeName>
        <fullName evidence="10">16S rRNA m5C967 methyltransferase</fullName>
    </alternativeName>
    <alternativeName>
        <fullName evidence="11">rRNA (cytosine-C(5)-)-methyltransferase RsmB</fullName>
    </alternativeName>
</protein>
<evidence type="ECO:0000256" key="7">
    <source>
        <dbReference type="ARBA" id="ARBA00022679"/>
    </source>
</evidence>
<keyword evidence="5" id="KW-0698">rRNA processing</keyword>
<evidence type="ECO:0000256" key="6">
    <source>
        <dbReference type="ARBA" id="ARBA00022603"/>
    </source>
</evidence>
<evidence type="ECO:0000256" key="11">
    <source>
        <dbReference type="ARBA" id="ARBA00031088"/>
    </source>
</evidence>
<evidence type="ECO:0000256" key="5">
    <source>
        <dbReference type="ARBA" id="ARBA00022552"/>
    </source>
</evidence>
<evidence type="ECO:0000313" key="16">
    <source>
        <dbReference type="Proteomes" id="UP000593890"/>
    </source>
</evidence>
<feature type="binding site" evidence="13">
    <location>
        <begin position="264"/>
        <end position="270"/>
    </location>
    <ligand>
        <name>S-adenosyl-L-methionine</name>
        <dbReference type="ChEBI" id="CHEBI:59789"/>
    </ligand>
</feature>
<evidence type="ECO:0000313" key="15">
    <source>
        <dbReference type="EMBL" id="BCI60091.1"/>
    </source>
</evidence>
<dbReference type="Gene3D" id="3.40.50.150">
    <property type="entry name" value="Vaccinia Virus protein VP39"/>
    <property type="match status" value="1"/>
</dbReference>
<keyword evidence="16" id="KW-1185">Reference proteome</keyword>
<dbReference type="InterPro" id="IPR004573">
    <property type="entry name" value="rRNA_ssu_MeTfrase_B"/>
</dbReference>
<dbReference type="InterPro" id="IPR054728">
    <property type="entry name" value="RsmB-like_ferredoxin"/>
</dbReference>
<comment type="catalytic activity">
    <reaction evidence="12">
        <text>cytidine(967) in 16S rRNA + S-adenosyl-L-methionine = 5-methylcytidine(967) in 16S rRNA + S-adenosyl-L-homocysteine + H(+)</text>
        <dbReference type="Rhea" id="RHEA:42748"/>
        <dbReference type="Rhea" id="RHEA-COMP:10219"/>
        <dbReference type="Rhea" id="RHEA-COMP:10220"/>
        <dbReference type="ChEBI" id="CHEBI:15378"/>
        <dbReference type="ChEBI" id="CHEBI:57856"/>
        <dbReference type="ChEBI" id="CHEBI:59789"/>
        <dbReference type="ChEBI" id="CHEBI:74483"/>
        <dbReference type="ChEBI" id="CHEBI:82748"/>
        <dbReference type="EC" id="2.1.1.176"/>
    </reaction>
</comment>
<evidence type="ECO:0000256" key="9">
    <source>
        <dbReference type="ARBA" id="ARBA00022884"/>
    </source>
</evidence>
<dbReference type="InterPro" id="IPR023267">
    <property type="entry name" value="RCMT"/>
</dbReference>
<dbReference type="EC" id="2.1.1.176" evidence="3"/>
<dbReference type="PRINTS" id="PR02008">
    <property type="entry name" value="RCMTFAMILY"/>
</dbReference>
<dbReference type="SUPFAM" id="SSF53335">
    <property type="entry name" value="S-adenosyl-L-methionine-dependent methyltransferases"/>
    <property type="match status" value="1"/>
</dbReference>
<keyword evidence="9 13" id="KW-0694">RNA-binding</keyword>
<dbReference type="EMBL" id="AP023321">
    <property type="protein sequence ID" value="BCI60091.1"/>
    <property type="molecule type" value="Genomic_DNA"/>
</dbReference>
<reference evidence="16" key="1">
    <citation type="submission" date="2020-07" db="EMBL/GenBank/DDBJ databases">
        <title>Complete genome sequencing of Clostridia bacterium strain 12CBH8.</title>
        <authorList>
            <person name="Sakamoto M."/>
            <person name="Murakami T."/>
            <person name="Mori H."/>
        </authorList>
    </citation>
    <scope>NUCLEOTIDE SEQUENCE [LARGE SCALE GENOMIC DNA]</scope>
    <source>
        <strain evidence="16">12CBH8</strain>
    </source>
</reference>
<feature type="binding site" evidence="13">
    <location>
        <position position="314"/>
    </location>
    <ligand>
        <name>S-adenosyl-L-methionine</name>
        <dbReference type="ChEBI" id="CHEBI:59789"/>
    </ligand>
</feature>
<dbReference type="InterPro" id="IPR001678">
    <property type="entry name" value="MeTrfase_RsmB-F_NOP2_dom"/>
</dbReference>
<dbReference type="InterPro" id="IPR049560">
    <property type="entry name" value="MeTrfase_RsmB-F_NOP2_cat"/>
</dbReference>
<keyword evidence="8 13" id="KW-0949">S-adenosyl-L-methionine</keyword>
<organism evidence="15 16">
    <name type="scientific">Solibaculum mannosilyticum</name>
    <dbReference type="NCBI Taxonomy" id="2780922"/>
    <lineage>
        <taxon>Bacteria</taxon>
        <taxon>Bacillati</taxon>
        <taxon>Bacillota</taxon>
        <taxon>Clostridia</taxon>
        <taxon>Eubacteriales</taxon>
        <taxon>Oscillospiraceae</taxon>
        <taxon>Solibaculum</taxon>
    </lineage>
</organism>
<dbReference type="Pfam" id="PF22458">
    <property type="entry name" value="RsmF-B_ferredox"/>
    <property type="match status" value="1"/>
</dbReference>
<dbReference type="PANTHER" id="PTHR22807">
    <property type="entry name" value="NOP2 YEAST -RELATED NOL1/NOP2/FMU SUN DOMAIN-CONTAINING"/>
    <property type="match status" value="1"/>
</dbReference>
<keyword evidence="4" id="KW-0963">Cytoplasm</keyword>
<evidence type="ECO:0000256" key="13">
    <source>
        <dbReference type="PROSITE-ProRule" id="PRU01023"/>
    </source>
</evidence>
<dbReference type="PANTHER" id="PTHR22807:SF53">
    <property type="entry name" value="RIBOSOMAL RNA SMALL SUBUNIT METHYLTRANSFERASE B-RELATED"/>
    <property type="match status" value="1"/>
</dbReference>
<dbReference type="RefSeq" id="WP_246441693.1">
    <property type="nucleotide sequence ID" value="NZ_AP023321.1"/>
</dbReference>
<evidence type="ECO:0000256" key="8">
    <source>
        <dbReference type="ARBA" id="ARBA00022691"/>
    </source>
</evidence>
<keyword evidence="6 13" id="KW-0489">Methyltransferase</keyword>
<proteinExistence type="inferred from homology"/>
<dbReference type="GO" id="GO:0005737">
    <property type="term" value="C:cytoplasm"/>
    <property type="evidence" value="ECO:0007669"/>
    <property type="project" value="UniProtKB-SubCell"/>
</dbReference>
<dbReference type="InterPro" id="IPR029063">
    <property type="entry name" value="SAM-dependent_MTases_sf"/>
</dbReference>
<comment type="subcellular location">
    <subcellularLocation>
        <location evidence="2">Cytoplasm</location>
    </subcellularLocation>
</comment>
<evidence type="ECO:0000256" key="1">
    <source>
        <dbReference type="ARBA" id="ARBA00002724"/>
    </source>
</evidence>
<dbReference type="KEGG" id="sman:C12CBH8_07300"/>
<dbReference type="PROSITE" id="PS51686">
    <property type="entry name" value="SAM_MT_RSMB_NOP"/>
    <property type="match status" value="1"/>
</dbReference>
<dbReference type="AlphaFoldDB" id="A0A7I8D001"/>
<feature type="domain" description="SAM-dependent MTase RsmB/NOP-type" evidence="14">
    <location>
        <begin position="174"/>
        <end position="446"/>
    </location>
</feature>
<comment type="similarity">
    <text evidence="13">Belongs to the class I-like SAM-binding methyltransferase superfamily. RsmB/NOP family.</text>
</comment>
<comment type="function">
    <text evidence="1">Specifically methylates the cytosine at position 967 (m5C967) of 16S rRNA.</text>
</comment>
<dbReference type="Pfam" id="PF01029">
    <property type="entry name" value="NusB"/>
    <property type="match status" value="1"/>
</dbReference>
<feature type="active site" description="Nucleophile" evidence="13">
    <location>
        <position position="383"/>
    </location>
</feature>
<keyword evidence="7 13" id="KW-0808">Transferase</keyword>
<name>A0A7I8D001_9FIRM</name>
<dbReference type="CDD" id="cd02440">
    <property type="entry name" value="AdoMet_MTases"/>
    <property type="match status" value="1"/>
</dbReference>
<evidence type="ECO:0000256" key="3">
    <source>
        <dbReference type="ARBA" id="ARBA00012140"/>
    </source>
</evidence>
<dbReference type="Proteomes" id="UP000593890">
    <property type="component" value="Chromosome"/>
</dbReference>
<evidence type="ECO:0000256" key="10">
    <source>
        <dbReference type="ARBA" id="ARBA00030399"/>
    </source>
</evidence>
<dbReference type="Gene3D" id="1.10.940.10">
    <property type="entry name" value="NusB-like"/>
    <property type="match status" value="1"/>
</dbReference>
<feature type="binding site" evidence="13">
    <location>
        <position position="287"/>
    </location>
    <ligand>
        <name>S-adenosyl-L-methionine</name>
        <dbReference type="ChEBI" id="CHEBI:59789"/>
    </ligand>
</feature>
<evidence type="ECO:0000259" key="14">
    <source>
        <dbReference type="PROSITE" id="PS51686"/>
    </source>
</evidence>
<evidence type="ECO:0000256" key="4">
    <source>
        <dbReference type="ARBA" id="ARBA00022490"/>
    </source>
</evidence>
<dbReference type="InterPro" id="IPR006027">
    <property type="entry name" value="NusB_RsmB_TIM44"/>
</dbReference>
<dbReference type="SUPFAM" id="SSF48013">
    <property type="entry name" value="NusB-like"/>
    <property type="match status" value="1"/>
</dbReference>
<dbReference type="NCBIfam" id="TIGR00563">
    <property type="entry name" value="rsmB"/>
    <property type="match status" value="1"/>
</dbReference>
<dbReference type="GO" id="GO:0006355">
    <property type="term" value="P:regulation of DNA-templated transcription"/>
    <property type="evidence" value="ECO:0007669"/>
    <property type="project" value="InterPro"/>
</dbReference>
<feature type="binding site" evidence="13">
    <location>
        <position position="331"/>
    </location>
    <ligand>
        <name>S-adenosyl-L-methionine</name>
        <dbReference type="ChEBI" id="CHEBI:59789"/>
    </ligand>
</feature>
<evidence type="ECO:0000256" key="12">
    <source>
        <dbReference type="ARBA" id="ARBA00047283"/>
    </source>
</evidence>
<evidence type="ECO:0000256" key="2">
    <source>
        <dbReference type="ARBA" id="ARBA00004496"/>
    </source>
</evidence>